<evidence type="ECO:0000256" key="7">
    <source>
        <dbReference type="ARBA" id="ARBA00023004"/>
    </source>
</evidence>
<proteinExistence type="predicted"/>
<feature type="transmembrane region" description="Helical" evidence="12">
    <location>
        <begin position="74"/>
        <end position="92"/>
    </location>
</feature>
<dbReference type="Pfam" id="PF02628">
    <property type="entry name" value="COX15-CtaA"/>
    <property type="match status" value="1"/>
</dbReference>
<evidence type="ECO:0000256" key="9">
    <source>
        <dbReference type="ARBA" id="ARBA00023136"/>
    </source>
</evidence>
<evidence type="ECO:0000256" key="12">
    <source>
        <dbReference type="SAM" id="Phobius"/>
    </source>
</evidence>
<reference evidence="13" key="1">
    <citation type="submission" date="2022-10" db="EMBL/GenBank/DDBJ databases">
        <title>Catenovulum adriacola sp. nov. isolated in the Harbour of Susak.</title>
        <authorList>
            <person name="Schoch T."/>
            <person name="Reich S.J."/>
            <person name="Stoeferle S."/>
            <person name="Flaiz M."/>
            <person name="Kazda M."/>
            <person name="Riedel C.U."/>
            <person name="Duerre P."/>
        </authorList>
    </citation>
    <scope>NUCLEOTIDE SEQUENCE</scope>
    <source>
        <strain evidence="13">TS8</strain>
    </source>
</reference>
<keyword evidence="6" id="KW-0560">Oxidoreductase</keyword>
<dbReference type="PANTHER" id="PTHR35457:SF1">
    <property type="entry name" value="HEME A SYNTHASE"/>
    <property type="match status" value="1"/>
</dbReference>
<dbReference type="EMBL" id="CP109965">
    <property type="protein sequence ID" value="WAJ69945.1"/>
    <property type="molecule type" value="Genomic_DNA"/>
</dbReference>
<feature type="transmembrane region" description="Helical" evidence="12">
    <location>
        <begin position="235"/>
        <end position="257"/>
    </location>
</feature>
<evidence type="ECO:0000256" key="1">
    <source>
        <dbReference type="ARBA" id="ARBA00004141"/>
    </source>
</evidence>
<evidence type="ECO:0000256" key="4">
    <source>
        <dbReference type="ARBA" id="ARBA00022723"/>
    </source>
</evidence>
<dbReference type="RefSeq" id="WP_268074244.1">
    <property type="nucleotide sequence ID" value="NZ_CP109965.1"/>
</dbReference>
<accession>A0ABY7AKU2</accession>
<evidence type="ECO:0000256" key="11">
    <source>
        <dbReference type="ARBA" id="ARBA00023444"/>
    </source>
</evidence>
<dbReference type="InterPro" id="IPR050450">
    <property type="entry name" value="COX15/CtaA_HemeA_synthase"/>
</dbReference>
<evidence type="ECO:0000256" key="3">
    <source>
        <dbReference type="ARBA" id="ARBA00022692"/>
    </source>
</evidence>
<evidence type="ECO:0000256" key="8">
    <source>
        <dbReference type="ARBA" id="ARBA00023133"/>
    </source>
</evidence>
<keyword evidence="10" id="KW-1015">Disulfide bond</keyword>
<evidence type="ECO:0000256" key="6">
    <source>
        <dbReference type="ARBA" id="ARBA00023002"/>
    </source>
</evidence>
<comment type="subcellular location">
    <subcellularLocation>
        <location evidence="1">Membrane</location>
        <topology evidence="1">Multi-pass membrane protein</topology>
    </subcellularLocation>
</comment>
<name>A0ABY7AKU2_9ALTE</name>
<gene>
    <name evidence="13" type="ORF">OLW01_12455</name>
</gene>
<keyword evidence="2" id="KW-1003">Cell membrane</keyword>
<evidence type="ECO:0000256" key="10">
    <source>
        <dbReference type="ARBA" id="ARBA00023157"/>
    </source>
</evidence>
<evidence type="ECO:0000256" key="2">
    <source>
        <dbReference type="ARBA" id="ARBA00022475"/>
    </source>
</evidence>
<feature type="transmembrane region" description="Helical" evidence="12">
    <location>
        <begin position="164"/>
        <end position="182"/>
    </location>
</feature>
<keyword evidence="14" id="KW-1185">Reference proteome</keyword>
<evidence type="ECO:0000313" key="13">
    <source>
        <dbReference type="EMBL" id="WAJ69945.1"/>
    </source>
</evidence>
<keyword evidence="4" id="KW-0479">Metal-binding</keyword>
<feature type="transmembrane region" description="Helical" evidence="12">
    <location>
        <begin position="299"/>
        <end position="321"/>
    </location>
</feature>
<dbReference type="Proteomes" id="UP001163726">
    <property type="component" value="Chromosome"/>
</dbReference>
<sequence length="331" mass="36485">MKILVRIAIILAFVVVVLGAFTRLTDAGLGCPDWPGCYGHLTVPKAEQVNSAQAKFPQQIIEPQKAWNEMIHRYFAGTLGLIILAIAVLSIYKPHAQKVRVFSISLFFLVCFQAALGMWTVTLVLLPAVVLAHLIGGFSIFVLLVLLERALAYTAVTKTKLPKLAWLCFIVLLIQIILGGWTSTNYAALACTELPICEDGWQQRLDLNAFHLISPEADTYQYGVLDYSARMTIHIAHRIWAVITLFTLLGWAVFCFFQSQKRVSGFARLNIASASLIVLLATQVGLGIANVVLSLPLMVAVLHNAVALLLLTAFVLTLYYYSVAPVQSRAR</sequence>
<feature type="transmembrane region" description="Helical" evidence="12">
    <location>
        <begin position="104"/>
        <end position="125"/>
    </location>
</feature>
<keyword evidence="3 12" id="KW-0812">Transmembrane</keyword>
<organism evidence="13 14">
    <name type="scientific">Catenovulum adriaticum</name>
    <dbReference type="NCBI Taxonomy" id="2984846"/>
    <lineage>
        <taxon>Bacteria</taxon>
        <taxon>Pseudomonadati</taxon>
        <taxon>Pseudomonadota</taxon>
        <taxon>Gammaproteobacteria</taxon>
        <taxon>Alteromonadales</taxon>
        <taxon>Alteromonadaceae</taxon>
        <taxon>Catenovulum</taxon>
    </lineage>
</organism>
<dbReference type="PANTHER" id="PTHR35457">
    <property type="entry name" value="HEME A SYNTHASE"/>
    <property type="match status" value="1"/>
</dbReference>
<keyword evidence="9 12" id="KW-0472">Membrane</keyword>
<feature type="transmembrane region" description="Helical" evidence="12">
    <location>
        <begin position="131"/>
        <end position="152"/>
    </location>
</feature>
<keyword evidence="7" id="KW-0408">Iron</keyword>
<protein>
    <submittedName>
        <fullName evidence="13">COX15/CtaA family protein</fullName>
    </submittedName>
</protein>
<dbReference type="InterPro" id="IPR003780">
    <property type="entry name" value="COX15/CtaA_fam"/>
</dbReference>
<feature type="transmembrane region" description="Helical" evidence="12">
    <location>
        <begin position="269"/>
        <end position="293"/>
    </location>
</feature>
<evidence type="ECO:0000313" key="14">
    <source>
        <dbReference type="Proteomes" id="UP001163726"/>
    </source>
</evidence>
<comment type="pathway">
    <text evidence="11">Porphyrin-containing compound metabolism.</text>
</comment>
<evidence type="ECO:0000256" key="5">
    <source>
        <dbReference type="ARBA" id="ARBA00022989"/>
    </source>
</evidence>
<keyword evidence="5 12" id="KW-1133">Transmembrane helix</keyword>
<keyword evidence="8" id="KW-0350">Heme biosynthesis</keyword>